<comment type="caution">
    <text evidence="2">The sequence shown here is derived from an EMBL/GenBank/DDBJ whole genome shotgun (WGS) entry which is preliminary data.</text>
</comment>
<dbReference type="InterPro" id="IPR000835">
    <property type="entry name" value="HTH_MarR-typ"/>
</dbReference>
<dbReference type="SUPFAM" id="SSF46785">
    <property type="entry name" value="Winged helix' DNA-binding domain"/>
    <property type="match status" value="1"/>
</dbReference>
<organism evidence="2 3">
    <name type="scientific">Kribbella capetownensis</name>
    <dbReference type="NCBI Taxonomy" id="1572659"/>
    <lineage>
        <taxon>Bacteria</taxon>
        <taxon>Bacillati</taxon>
        <taxon>Actinomycetota</taxon>
        <taxon>Actinomycetes</taxon>
        <taxon>Propionibacteriales</taxon>
        <taxon>Kribbellaceae</taxon>
        <taxon>Kribbella</taxon>
    </lineage>
</organism>
<dbReference type="Pfam" id="PF01047">
    <property type="entry name" value="MarR"/>
    <property type="match status" value="1"/>
</dbReference>
<dbReference type="Gene3D" id="1.10.10.10">
    <property type="entry name" value="Winged helix-like DNA-binding domain superfamily/Winged helix DNA-binding domain"/>
    <property type="match status" value="1"/>
</dbReference>
<evidence type="ECO:0000313" key="2">
    <source>
        <dbReference type="EMBL" id="TCC52623.1"/>
    </source>
</evidence>
<dbReference type="OrthoDB" id="3526267at2"/>
<proteinExistence type="predicted"/>
<dbReference type="EMBL" id="SJKD01000001">
    <property type="protein sequence ID" value="TCC52623.1"/>
    <property type="molecule type" value="Genomic_DNA"/>
</dbReference>
<dbReference type="InterPro" id="IPR036390">
    <property type="entry name" value="WH_DNA-bd_sf"/>
</dbReference>
<dbReference type="PROSITE" id="PS50995">
    <property type="entry name" value="HTH_MARR_2"/>
    <property type="match status" value="1"/>
</dbReference>
<dbReference type="GO" id="GO:0006950">
    <property type="term" value="P:response to stress"/>
    <property type="evidence" value="ECO:0007669"/>
    <property type="project" value="TreeGrafter"/>
</dbReference>
<feature type="domain" description="HTH marR-type" evidence="1">
    <location>
        <begin position="11"/>
        <end position="146"/>
    </location>
</feature>
<dbReference type="InterPro" id="IPR039422">
    <property type="entry name" value="MarR/SlyA-like"/>
</dbReference>
<gene>
    <name evidence="2" type="ORF">E0H75_02355</name>
</gene>
<name>A0A4R0JYG2_9ACTN</name>
<accession>A0A4R0JYG2</accession>
<dbReference type="AlphaFoldDB" id="A0A4R0JYG2"/>
<dbReference type="PRINTS" id="PR00598">
    <property type="entry name" value="HTHMARR"/>
</dbReference>
<keyword evidence="3" id="KW-1185">Reference proteome</keyword>
<dbReference type="GO" id="GO:0003700">
    <property type="term" value="F:DNA-binding transcription factor activity"/>
    <property type="evidence" value="ECO:0007669"/>
    <property type="project" value="InterPro"/>
</dbReference>
<evidence type="ECO:0000313" key="3">
    <source>
        <dbReference type="Proteomes" id="UP000293342"/>
    </source>
</evidence>
<dbReference type="RefSeq" id="WP_131511360.1">
    <property type="nucleotide sequence ID" value="NZ_SJKD01000001.1"/>
</dbReference>
<dbReference type="InterPro" id="IPR036388">
    <property type="entry name" value="WH-like_DNA-bd_sf"/>
</dbReference>
<reference evidence="2 3" key="1">
    <citation type="submission" date="2019-02" db="EMBL/GenBank/DDBJ databases">
        <title>Kribbella capetownensis sp. nov. and Kribbella speibonae sp. nov., isolated from soil.</title>
        <authorList>
            <person name="Curtis S.M."/>
            <person name="Norton I."/>
            <person name="Everest G.J."/>
            <person name="Meyers P.R."/>
        </authorList>
    </citation>
    <scope>NUCLEOTIDE SEQUENCE [LARGE SCALE GENOMIC DNA]</scope>
    <source>
        <strain evidence="2 3">YM53</strain>
    </source>
</reference>
<protein>
    <submittedName>
        <fullName evidence="2">MarR family transcriptional regulator</fullName>
    </submittedName>
</protein>
<dbReference type="PANTHER" id="PTHR33164:SF99">
    <property type="entry name" value="MARR FAMILY REGULATORY PROTEIN"/>
    <property type="match status" value="1"/>
</dbReference>
<sequence length="149" mass="16976">MTGTRWLSTDEERAWRAVRRLLTVVPSRLARDLNQLGLSTADYEVLSTLSEKPDRRWGLKDFAEKMQWSRSRLSHHAARMEARGLIEREPDPSDARGSIYHLTDQGFEILAEAAPGHLDSVRGRFIDHLSADELAVLERISTRIADLPD</sequence>
<evidence type="ECO:0000259" key="1">
    <source>
        <dbReference type="PROSITE" id="PS50995"/>
    </source>
</evidence>
<dbReference type="SMART" id="SM00347">
    <property type="entry name" value="HTH_MARR"/>
    <property type="match status" value="1"/>
</dbReference>
<dbReference type="Proteomes" id="UP000293342">
    <property type="component" value="Unassembled WGS sequence"/>
</dbReference>
<dbReference type="PANTHER" id="PTHR33164">
    <property type="entry name" value="TRANSCRIPTIONAL REGULATOR, MARR FAMILY"/>
    <property type="match status" value="1"/>
</dbReference>